<accession>A0A3N0BEK5</accession>
<name>A0A3N0BEK5_9ACTN</name>
<feature type="transmembrane region" description="Helical" evidence="7">
    <location>
        <begin position="111"/>
        <end position="131"/>
    </location>
</feature>
<comment type="similarity">
    <text evidence="2">Belongs to the TspO/BZRP family.</text>
</comment>
<feature type="transmembrane region" description="Helical" evidence="7">
    <location>
        <begin position="251"/>
        <end position="270"/>
    </location>
</feature>
<evidence type="ECO:0000256" key="4">
    <source>
        <dbReference type="ARBA" id="ARBA00022989"/>
    </source>
</evidence>
<evidence type="ECO:0000256" key="3">
    <source>
        <dbReference type="ARBA" id="ARBA00022692"/>
    </source>
</evidence>
<dbReference type="EMBL" id="QICD01000007">
    <property type="protein sequence ID" value="RNL45718.1"/>
    <property type="molecule type" value="Genomic_DNA"/>
</dbReference>
<dbReference type="OrthoDB" id="5189031at2"/>
<evidence type="ECO:0000256" key="1">
    <source>
        <dbReference type="ARBA" id="ARBA00004141"/>
    </source>
</evidence>
<dbReference type="Pfam" id="PF03073">
    <property type="entry name" value="TspO_MBR"/>
    <property type="match status" value="1"/>
</dbReference>
<evidence type="ECO:0000313" key="9">
    <source>
        <dbReference type="Proteomes" id="UP000278632"/>
    </source>
</evidence>
<dbReference type="InterPro" id="IPR038330">
    <property type="entry name" value="TspO/MBR-related_sf"/>
</dbReference>
<feature type="transmembrane region" description="Helical" evidence="7">
    <location>
        <begin position="168"/>
        <end position="190"/>
    </location>
</feature>
<feature type="region of interest" description="Disordered" evidence="6">
    <location>
        <begin position="1"/>
        <end position="23"/>
    </location>
</feature>
<dbReference type="InterPro" id="IPR004307">
    <property type="entry name" value="TspO_MBR"/>
</dbReference>
<feature type="transmembrane region" description="Helical" evidence="7">
    <location>
        <begin position="75"/>
        <end position="99"/>
    </location>
</feature>
<dbReference type="PANTHER" id="PTHR33802">
    <property type="entry name" value="SI:CH211-161H7.5-RELATED"/>
    <property type="match status" value="1"/>
</dbReference>
<dbReference type="Gene3D" id="1.20.1260.100">
    <property type="entry name" value="TspO/MBR protein"/>
    <property type="match status" value="1"/>
</dbReference>
<protein>
    <submittedName>
        <fullName evidence="8">Tryptophan-rich sensory protein</fullName>
    </submittedName>
</protein>
<keyword evidence="3 7" id="KW-0812">Transmembrane</keyword>
<keyword evidence="9" id="KW-1185">Reference proteome</keyword>
<dbReference type="GO" id="GO:0016020">
    <property type="term" value="C:membrane"/>
    <property type="evidence" value="ECO:0007669"/>
    <property type="project" value="UniProtKB-SubCell"/>
</dbReference>
<gene>
    <name evidence="8" type="ORF">DMP08_05165</name>
</gene>
<keyword evidence="4 7" id="KW-1133">Transmembrane helix</keyword>
<evidence type="ECO:0000256" key="2">
    <source>
        <dbReference type="ARBA" id="ARBA00007524"/>
    </source>
</evidence>
<proteinExistence type="inferred from homology"/>
<dbReference type="Proteomes" id="UP000278632">
    <property type="component" value="Unassembled WGS sequence"/>
</dbReference>
<sequence>MSGHAHRASTVPDAVQRAHMAQPERARERSRGYFTLEVVVMWVAYVLMIAGNVAIEAGRLGGVTSATVAYGVFTWFTPAGYVFSIWSLIYVALIVWLVSYTKGAPSRPRRFTPVAGLFVASSILNVLWLAVWHFQMIVPAFVVILLDWLVLAALYLNVRTGASSALGWVPISLYTAWITVATLSNMAILITRALDGGMLLLNGASVVALAAGVVSLGIFMWRRFDDIVFQLVFVWALVGVGVHVLDVSLAVAVVVWVLSVLGAVLTLVPFGRSRSASRR</sequence>
<feature type="transmembrane region" description="Helical" evidence="7">
    <location>
        <begin position="33"/>
        <end position="55"/>
    </location>
</feature>
<evidence type="ECO:0000256" key="6">
    <source>
        <dbReference type="SAM" id="MobiDB-lite"/>
    </source>
</evidence>
<reference evidence="9" key="1">
    <citation type="submission" date="2018-05" db="EMBL/GenBank/DDBJ databases">
        <title>Genome Sequencing of selected type strains of the family Eggerthellaceae.</title>
        <authorList>
            <person name="Danylec N."/>
            <person name="Stoll D.A."/>
            <person name="Doetsch A."/>
            <person name="Huch M."/>
        </authorList>
    </citation>
    <scope>NUCLEOTIDE SEQUENCE [LARGE SCALE GENOMIC DNA]</scope>
    <source>
        <strain evidence="9">DSM 16106</strain>
    </source>
</reference>
<keyword evidence="5 7" id="KW-0472">Membrane</keyword>
<feature type="transmembrane region" description="Helical" evidence="7">
    <location>
        <begin position="227"/>
        <end position="245"/>
    </location>
</feature>
<dbReference type="AlphaFoldDB" id="A0A3N0BEK5"/>
<evidence type="ECO:0000313" key="8">
    <source>
        <dbReference type="EMBL" id="RNL45718.1"/>
    </source>
</evidence>
<dbReference type="RefSeq" id="WP_123191899.1">
    <property type="nucleotide sequence ID" value="NZ_QICD01000007.1"/>
</dbReference>
<comment type="subcellular location">
    <subcellularLocation>
        <location evidence="1">Membrane</location>
        <topology evidence="1">Multi-pass membrane protein</topology>
    </subcellularLocation>
</comment>
<feature type="transmembrane region" description="Helical" evidence="7">
    <location>
        <begin position="196"/>
        <end position="220"/>
    </location>
</feature>
<dbReference type="PANTHER" id="PTHR33802:SF1">
    <property type="entry name" value="XK-RELATED PROTEIN"/>
    <property type="match status" value="1"/>
</dbReference>
<comment type="caution">
    <text evidence="8">The sequence shown here is derived from an EMBL/GenBank/DDBJ whole genome shotgun (WGS) entry which is preliminary data.</text>
</comment>
<organism evidence="8 9">
    <name type="scientific">Paraeggerthella hongkongensis</name>
    <dbReference type="NCBI Taxonomy" id="230658"/>
    <lineage>
        <taxon>Bacteria</taxon>
        <taxon>Bacillati</taxon>
        <taxon>Actinomycetota</taxon>
        <taxon>Coriobacteriia</taxon>
        <taxon>Eggerthellales</taxon>
        <taxon>Eggerthellaceae</taxon>
        <taxon>Paraeggerthella</taxon>
    </lineage>
</organism>
<evidence type="ECO:0000256" key="7">
    <source>
        <dbReference type="SAM" id="Phobius"/>
    </source>
</evidence>
<feature type="transmembrane region" description="Helical" evidence="7">
    <location>
        <begin position="137"/>
        <end position="156"/>
    </location>
</feature>
<evidence type="ECO:0000256" key="5">
    <source>
        <dbReference type="ARBA" id="ARBA00023136"/>
    </source>
</evidence>